<feature type="transmembrane region" description="Helical" evidence="2">
    <location>
        <begin position="35"/>
        <end position="55"/>
    </location>
</feature>
<dbReference type="EMBL" id="JBBXMP010000248">
    <property type="protein sequence ID" value="KAL0059119.1"/>
    <property type="molecule type" value="Genomic_DNA"/>
</dbReference>
<evidence type="ECO:0000256" key="2">
    <source>
        <dbReference type="SAM" id="Phobius"/>
    </source>
</evidence>
<keyword evidence="4" id="KW-1185">Reference proteome</keyword>
<feature type="transmembrane region" description="Helical" evidence="2">
    <location>
        <begin position="100"/>
        <end position="117"/>
    </location>
</feature>
<name>A0ABR2ZD26_9AGAR</name>
<sequence length="288" mass="32026">MSAFTHSPFHIKVLTAFASFGTRRASPSYKINSHFALLAVSGAAIIHQVLSKPLVSALLDAKYKTGVSLINFMAAASQALITFCLWHSFKAHMDEASNRYVRVSFTVMMYIMIKHALDRLNVRGTATLGIQEDPEAAEESHKDSFLDPFLLVTAPRTFSEDDPFMSYIQDVRRPAPVLDLHPVESRLNERVADIRGDLPFGKRDGTKEIRVEWGPAQNESEVISPPENESSRRQPPRLAPNRLSEGGNTGSVPSKERKRNLSSPGERTDVGDTHPQLIRQLPEVPGKQ</sequence>
<evidence type="ECO:0000256" key="1">
    <source>
        <dbReference type="SAM" id="MobiDB-lite"/>
    </source>
</evidence>
<keyword evidence="2" id="KW-1133">Transmembrane helix</keyword>
<keyword evidence="2" id="KW-0472">Membrane</keyword>
<dbReference type="Proteomes" id="UP001437256">
    <property type="component" value="Unassembled WGS sequence"/>
</dbReference>
<comment type="caution">
    <text evidence="3">The sequence shown here is derived from an EMBL/GenBank/DDBJ whole genome shotgun (WGS) entry which is preliminary data.</text>
</comment>
<gene>
    <name evidence="3" type="ORF">AAF712_014168</name>
</gene>
<reference evidence="3 4" key="1">
    <citation type="submission" date="2024-05" db="EMBL/GenBank/DDBJ databases">
        <title>A draft genome resource for the thread blight pathogen Marasmius tenuissimus strain MS-2.</title>
        <authorList>
            <person name="Yulfo-Soto G.E."/>
            <person name="Baruah I.K."/>
            <person name="Amoako-Attah I."/>
            <person name="Bukari Y."/>
            <person name="Meinhardt L.W."/>
            <person name="Bailey B.A."/>
            <person name="Cohen S.P."/>
        </authorList>
    </citation>
    <scope>NUCLEOTIDE SEQUENCE [LARGE SCALE GENOMIC DNA]</scope>
    <source>
        <strain evidence="3 4">MS-2</strain>
    </source>
</reference>
<evidence type="ECO:0000313" key="3">
    <source>
        <dbReference type="EMBL" id="KAL0059119.1"/>
    </source>
</evidence>
<organism evidence="3 4">
    <name type="scientific">Marasmius tenuissimus</name>
    <dbReference type="NCBI Taxonomy" id="585030"/>
    <lineage>
        <taxon>Eukaryota</taxon>
        <taxon>Fungi</taxon>
        <taxon>Dikarya</taxon>
        <taxon>Basidiomycota</taxon>
        <taxon>Agaricomycotina</taxon>
        <taxon>Agaricomycetes</taxon>
        <taxon>Agaricomycetidae</taxon>
        <taxon>Agaricales</taxon>
        <taxon>Marasmiineae</taxon>
        <taxon>Marasmiaceae</taxon>
        <taxon>Marasmius</taxon>
    </lineage>
</organism>
<proteinExistence type="predicted"/>
<protein>
    <recommendedName>
        <fullName evidence="5">DUF4149 domain-containing protein</fullName>
    </recommendedName>
</protein>
<accession>A0ABR2ZD26</accession>
<feature type="transmembrane region" description="Helical" evidence="2">
    <location>
        <begin position="67"/>
        <end position="88"/>
    </location>
</feature>
<evidence type="ECO:0000313" key="4">
    <source>
        <dbReference type="Proteomes" id="UP001437256"/>
    </source>
</evidence>
<evidence type="ECO:0008006" key="5">
    <source>
        <dbReference type="Google" id="ProtNLM"/>
    </source>
</evidence>
<feature type="region of interest" description="Disordered" evidence="1">
    <location>
        <begin position="214"/>
        <end position="288"/>
    </location>
</feature>
<keyword evidence="2" id="KW-0812">Transmembrane</keyword>